<evidence type="ECO:0000313" key="2">
    <source>
        <dbReference type="EMBL" id="KAG0253783.1"/>
    </source>
</evidence>
<evidence type="ECO:0000256" key="1">
    <source>
        <dbReference type="SAM" id="MobiDB-lite"/>
    </source>
</evidence>
<proteinExistence type="predicted"/>
<feature type="compositionally biased region" description="Polar residues" evidence="1">
    <location>
        <begin position="372"/>
        <end position="385"/>
    </location>
</feature>
<feature type="compositionally biased region" description="Low complexity" evidence="1">
    <location>
        <begin position="424"/>
        <end position="448"/>
    </location>
</feature>
<comment type="caution">
    <text evidence="2">The sequence shown here is derived from an EMBL/GenBank/DDBJ whole genome shotgun (WGS) entry which is preliminary data.</text>
</comment>
<feature type="region of interest" description="Disordered" evidence="1">
    <location>
        <begin position="1"/>
        <end position="23"/>
    </location>
</feature>
<feature type="region of interest" description="Disordered" evidence="1">
    <location>
        <begin position="198"/>
        <end position="488"/>
    </location>
</feature>
<name>A0A9P6PVS5_9FUNG</name>
<keyword evidence="3" id="KW-1185">Reference proteome</keyword>
<gene>
    <name evidence="2" type="ORF">DFQ27_007209</name>
</gene>
<sequence length="512" mass="54704">MPPPPPHVPTILVSNSDNERDADDHQDWCLRNLRNPVFGRARKLSRHAPLELLSAYFTGPLPYSPWSPHRCCPTTRQQLNEPAQKPSSEQVVRGECSGTTEAPSQQKLPGQALVRAASSETSQSVLCHPASSSRTDSLCHQLLAKGQQGPVLSRQVSDVRTDEAEVCASASQLLSTMLSGESDQDELELDRVPVTPDVLQGQGASQQPTAPANGAADPASQHPQSQAVTQLPAPLSRSTARSSPPIVFDDTVDSPANGGHGVSSAVPPQPGSSFAPESLSESLKPDLGEQQRLKMARGDISSAKNKRKEQGQDQDQDQERFQSQEDNVLMSVQEGSLARMDCMQHASDTGEKARTPKRARREIDLPARGSVTIKNPTSRSQNGSLKGTGASGPSPLTSSPIDPSPIEHMGSTVLAEHKRTTRYSSPTSSTLSPSMAPSSPLTSLTDPSQLHVSKGGVHGSETSASPSPSNRTNRTSRGTPVAPNQSSLDVHLMDIEGYLERDLKGYASRLSY</sequence>
<dbReference type="AlphaFoldDB" id="A0A9P6PVS5"/>
<feature type="compositionally biased region" description="Basic and acidic residues" evidence="1">
    <location>
        <begin position="283"/>
        <end position="292"/>
    </location>
</feature>
<reference evidence="2" key="1">
    <citation type="journal article" date="2020" name="Fungal Divers.">
        <title>Resolving the Mortierellaceae phylogeny through synthesis of multi-gene phylogenetics and phylogenomics.</title>
        <authorList>
            <person name="Vandepol N."/>
            <person name="Liber J."/>
            <person name="Desiro A."/>
            <person name="Na H."/>
            <person name="Kennedy M."/>
            <person name="Barry K."/>
            <person name="Grigoriev I.V."/>
            <person name="Miller A.N."/>
            <person name="O'Donnell K."/>
            <person name="Stajich J.E."/>
            <person name="Bonito G."/>
        </authorList>
    </citation>
    <scope>NUCLEOTIDE SEQUENCE</scope>
    <source>
        <strain evidence="2">BC1065</strain>
    </source>
</reference>
<protein>
    <submittedName>
        <fullName evidence="2">Uncharacterized protein</fullName>
    </submittedName>
</protein>
<dbReference type="Proteomes" id="UP000807716">
    <property type="component" value="Unassembled WGS sequence"/>
</dbReference>
<evidence type="ECO:0000313" key="3">
    <source>
        <dbReference type="Proteomes" id="UP000807716"/>
    </source>
</evidence>
<dbReference type="EMBL" id="JAAAJB010000559">
    <property type="protein sequence ID" value="KAG0253783.1"/>
    <property type="molecule type" value="Genomic_DNA"/>
</dbReference>
<accession>A0A9P6PVS5</accession>
<organism evidence="2 3">
    <name type="scientific">Actinomortierella ambigua</name>
    <dbReference type="NCBI Taxonomy" id="1343610"/>
    <lineage>
        <taxon>Eukaryota</taxon>
        <taxon>Fungi</taxon>
        <taxon>Fungi incertae sedis</taxon>
        <taxon>Mucoromycota</taxon>
        <taxon>Mortierellomycotina</taxon>
        <taxon>Mortierellomycetes</taxon>
        <taxon>Mortierellales</taxon>
        <taxon>Mortierellaceae</taxon>
        <taxon>Actinomortierella</taxon>
    </lineage>
</organism>
<feature type="compositionally biased region" description="Polar residues" evidence="1">
    <location>
        <begin position="460"/>
        <end position="488"/>
    </location>
</feature>